<dbReference type="GO" id="GO:0005789">
    <property type="term" value="C:endoplasmic reticulum membrane"/>
    <property type="evidence" value="ECO:0007669"/>
    <property type="project" value="UniProtKB-SubCell"/>
</dbReference>
<keyword evidence="8" id="KW-0492">Microsome</keyword>
<name>A0A8S4N4I5_OWEFU</name>
<feature type="binding site" description="axial binding residue" evidence="13">
    <location>
        <position position="497"/>
    </location>
    <ligand>
        <name>heme</name>
        <dbReference type="ChEBI" id="CHEBI:30413"/>
    </ligand>
    <ligandPart>
        <name>Fe</name>
        <dbReference type="ChEBI" id="CHEBI:18248"/>
    </ligandPart>
</feature>
<dbReference type="InterPro" id="IPR002401">
    <property type="entry name" value="Cyt_P450_E_grp-I"/>
</dbReference>
<dbReference type="GO" id="GO:0020037">
    <property type="term" value="F:heme binding"/>
    <property type="evidence" value="ECO:0007669"/>
    <property type="project" value="InterPro"/>
</dbReference>
<comment type="caution">
    <text evidence="16">The sequence shown here is derived from an EMBL/GenBank/DDBJ whole genome shotgun (WGS) entry which is preliminary data.</text>
</comment>
<evidence type="ECO:0000313" key="17">
    <source>
        <dbReference type="Proteomes" id="UP000749559"/>
    </source>
</evidence>
<feature type="non-terminal residue" evidence="16">
    <location>
        <position position="1"/>
    </location>
</feature>
<dbReference type="EMBL" id="CAIIXF020000001">
    <property type="protein sequence ID" value="CAH1775262.1"/>
    <property type="molecule type" value="Genomic_DNA"/>
</dbReference>
<evidence type="ECO:0000256" key="14">
    <source>
        <dbReference type="RuleBase" id="RU000461"/>
    </source>
</evidence>
<keyword evidence="17" id="KW-1185">Reference proteome</keyword>
<evidence type="ECO:0000256" key="15">
    <source>
        <dbReference type="SAM" id="Phobius"/>
    </source>
</evidence>
<dbReference type="InterPro" id="IPR001128">
    <property type="entry name" value="Cyt_P450"/>
</dbReference>
<dbReference type="PANTHER" id="PTHR24289:SF1">
    <property type="entry name" value="STEROID 17-ALPHA-HYDROXYLASE_17,20 LYASE"/>
    <property type="match status" value="1"/>
</dbReference>
<evidence type="ECO:0000256" key="4">
    <source>
        <dbReference type="ARBA" id="ARBA00010617"/>
    </source>
</evidence>
<gene>
    <name evidence="16" type="ORF">OFUS_LOCUS2588</name>
</gene>
<evidence type="ECO:0000256" key="7">
    <source>
        <dbReference type="ARBA" id="ARBA00022824"/>
    </source>
</evidence>
<dbReference type="GO" id="GO:0042448">
    <property type="term" value="P:progesterone metabolic process"/>
    <property type="evidence" value="ECO:0007669"/>
    <property type="project" value="TreeGrafter"/>
</dbReference>
<evidence type="ECO:0000256" key="12">
    <source>
        <dbReference type="ARBA" id="ARBA00023136"/>
    </source>
</evidence>
<keyword evidence="9 14" id="KW-0560">Oxidoreductase</keyword>
<evidence type="ECO:0000256" key="6">
    <source>
        <dbReference type="ARBA" id="ARBA00022723"/>
    </source>
</evidence>
<evidence type="ECO:0000256" key="1">
    <source>
        <dbReference type="ARBA" id="ARBA00001971"/>
    </source>
</evidence>
<dbReference type="Pfam" id="PF00067">
    <property type="entry name" value="p450"/>
    <property type="match status" value="1"/>
</dbReference>
<proteinExistence type="inferred from homology"/>
<comment type="cofactor">
    <cofactor evidence="1 13">
        <name>heme</name>
        <dbReference type="ChEBI" id="CHEBI:30413"/>
    </cofactor>
</comment>
<keyword evidence="6 13" id="KW-0479">Metal-binding</keyword>
<reference evidence="16" key="1">
    <citation type="submission" date="2022-03" db="EMBL/GenBank/DDBJ databases">
        <authorList>
            <person name="Martin C."/>
        </authorList>
    </citation>
    <scope>NUCLEOTIDE SEQUENCE</scope>
</reference>
<dbReference type="GO" id="GO:0042446">
    <property type="term" value="P:hormone biosynthetic process"/>
    <property type="evidence" value="ECO:0007669"/>
    <property type="project" value="TreeGrafter"/>
</dbReference>
<dbReference type="PANTHER" id="PTHR24289">
    <property type="entry name" value="STEROID 17-ALPHA-HYDROXYLASE/17,20 LYASE"/>
    <property type="match status" value="1"/>
</dbReference>
<dbReference type="FunFam" id="1.10.630.10:FF:000238">
    <property type="entry name" value="Cytochrome P450 2A6"/>
    <property type="match status" value="1"/>
</dbReference>
<dbReference type="OrthoDB" id="639466at2759"/>
<dbReference type="PRINTS" id="PR00385">
    <property type="entry name" value="P450"/>
</dbReference>
<feature type="transmembrane region" description="Helical" evidence="15">
    <location>
        <begin position="64"/>
        <end position="82"/>
    </location>
</feature>
<dbReference type="AlphaFoldDB" id="A0A8S4N4I5"/>
<dbReference type="GO" id="GO:0005506">
    <property type="term" value="F:iron ion binding"/>
    <property type="evidence" value="ECO:0007669"/>
    <property type="project" value="InterPro"/>
</dbReference>
<evidence type="ECO:0000256" key="2">
    <source>
        <dbReference type="ARBA" id="ARBA00004174"/>
    </source>
</evidence>
<evidence type="ECO:0000256" key="11">
    <source>
        <dbReference type="ARBA" id="ARBA00023033"/>
    </source>
</evidence>
<keyword evidence="10 13" id="KW-0408">Iron</keyword>
<organism evidence="16 17">
    <name type="scientific">Owenia fusiformis</name>
    <name type="common">Polychaete worm</name>
    <dbReference type="NCBI Taxonomy" id="6347"/>
    <lineage>
        <taxon>Eukaryota</taxon>
        <taxon>Metazoa</taxon>
        <taxon>Spiralia</taxon>
        <taxon>Lophotrochozoa</taxon>
        <taxon>Annelida</taxon>
        <taxon>Polychaeta</taxon>
        <taxon>Sedentaria</taxon>
        <taxon>Canalipalpata</taxon>
        <taxon>Sabellida</taxon>
        <taxon>Oweniida</taxon>
        <taxon>Oweniidae</taxon>
        <taxon>Owenia</taxon>
    </lineage>
</organism>
<dbReference type="GO" id="GO:0004508">
    <property type="term" value="F:steroid 17-alpha-monooxygenase activity"/>
    <property type="evidence" value="ECO:0007669"/>
    <property type="project" value="TreeGrafter"/>
</dbReference>
<dbReference type="Gene3D" id="1.10.630.10">
    <property type="entry name" value="Cytochrome P450"/>
    <property type="match status" value="1"/>
</dbReference>
<evidence type="ECO:0000256" key="9">
    <source>
        <dbReference type="ARBA" id="ARBA00023002"/>
    </source>
</evidence>
<dbReference type="InterPro" id="IPR036396">
    <property type="entry name" value="Cyt_P450_sf"/>
</dbReference>
<keyword evidence="11 14" id="KW-0503">Monooxygenase</keyword>
<protein>
    <recommendedName>
        <fullName evidence="18">Cytochrome P450</fullName>
    </recommendedName>
</protein>
<evidence type="ECO:0000256" key="5">
    <source>
        <dbReference type="ARBA" id="ARBA00022617"/>
    </source>
</evidence>
<evidence type="ECO:0000256" key="3">
    <source>
        <dbReference type="ARBA" id="ARBA00004406"/>
    </source>
</evidence>
<evidence type="ECO:0000256" key="13">
    <source>
        <dbReference type="PIRSR" id="PIRSR602401-1"/>
    </source>
</evidence>
<accession>A0A8S4N4I5</accession>
<dbReference type="SUPFAM" id="SSF48264">
    <property type="entry name" value="Cytochrome P450"/>
    <property type="match status" value="1"/>
</dbReference>
<keyword evidence="15" id="KW-0812">Transmembrane</keyword>
<dbReference type="Proteomes" id="UP000749559">
    <property type="component" value="Unassembled WGS sequence"/>
</dbReference>
<dbReference type="PRINTS" id="PR00463">
    <property type="entry name" value="EP450I"/>
</dbReference>
<comment type="subcellular location">
    <subcellularLocation>
        <location evidence="3">Endoplasmic reticulum membrane</location>
        <topology evidence="3">Peripheral membrane protein</topology>
    </subcellularLocation>
    <subcellularLocation>
        <location evidence="2">Microsome membrane</location>
        <topology evidence="2">Peripheral membrane protein</topology>
    </subcellularLocation>
</comment>
<keyword evidence="12 15" id="KW-0472">Membrane</keyword>
<sequence>ELSSVCCTFAQSSAKLNEIVCFTTDGFLVDFLRRFDIYEDFESKAIYKLDYFDNFIYDWRSNRTNMISVILLVTAVVSYLVYKRLRDPLNSIPGPWPLPFLGNALMIDRTGPHHTILAIARKYGDICKVKILDKTLVVLSSKEFIHEALVTKSVDFAGRPTSFRIRMVFEGKDIGLQDFGAPYVQLKKTAHKGLKQYGDGLGSIVELSLKEINYCKDVFRSFKGEPFDPNDMIYRSILNIILIMLLGERFERGDPWFESVVKMDTNIGELLSGSNGVELDQFPWLRFLGNKNYKRLLKFLESRDDFFSHWINKHRNTLNANEARDFMDSLLIGQQATANSENPITDDNIKNSCTNILMAGIRTTYATMMAFLFAMVSHEEVQAKLQEEIDRVVGDRQVALEDKDNMPYMQATLREVLRYATVDPLGVPHRTTKETTIGGHILPKGTNVWTNLWAMHHDERYFDDPWHFKPERFLDCNGKYTAMDDRMKPFGAGRRACLGQVLAKTRLFLFITTLLQHFKFHPPSSGIPIPDARQFPMSGPTLRPPPFNLIAVDRR</sequence>
<keyword evidence="7" id="KW-0256">Endoplasmic reticulum</keyword>
<evidence type="ECO:0008006" key="18">
    <source>
        <dbReference type="Google" id="ProtNLM"/>
    </source>
</evidence>
<evidence type="ECO:0000256" key="8">
    <source>
        <dbReference type="ARBA" id="ARBA00022848"/>
    </source>
</evidence>
<comment type="similarity">
    <text evidence="4 14">Belongs to the cytochrome P450 family.</text>
</comment>
<keyword evidence="5 13" id="KW-0349">Heme</keyword>
<evidence type="ECO:0000256" key="10">
    <source>
        <dbReference type="ARBA" id="ARBA00023004"/>
    </source>
</evidence>
<dbReference type="PROSITE" id="PS00086">
    <property type="entry name" value="CYTOCHROME_P450"/>
    <property type="match status" value="1"/>
</dbReference>
<dbReference type="InterPro" id="IPR017972">
    <property type="entry name" value="Cyt_P450_CS"/>
</dbReference>
<evidence type="ECO:0000313" key="16">
    <source>
        <dbReference type="EMBL" id="CAH1775262.1"/>
    </source>
</evidence>
<keyword evidence="15" id="KW-1133">Transmembrane helix</keyword>